<protein>
    <recommendedName>
        <fullName evidence="4">DUF3429 domain-containing protein</fullName>
    </recommendedName>
</protein>
<keyword evidence="1" id="KW-0812">Transmembrane</keyword>
<gene>
    <name evidence="2" type="ORF">B7Y86_12390</name>
</gene>
<keyword evidence="1" id="KW-0472">Membrane</keyword>
<evidence type="ECO:0000256" key="1">
    <source>
        <dbReference type="SAM" id="Phobius"/>
    </source>
</evidence>
<dbReference type="PANTHER" id="PTHR15887">
    <property type="entry name" value="TRANSMEMBRANE PROTEIN 69"/>
    <property type="match status" value="1"/>
</dbReference>
<dbReference type="AlphaFoldDB" id="A0A258HGL1"/>
<dbReference type="PANTHER" id="PTHR15887:SF1">
    <property type="entry name" value="TRANSMEMBRANE PROTEIN 69"/>
    <property type="match status" value="1"/>
</dbReference>
<dbReference type="EMBL" id="NCEQ01000012">
    <property type="protein sequence ID" value="OYX55744.1"/>
    <property type="molecule type" value="Genomic_DNA"/>
</dbReference>
<proteinExistence type="predicted"/>
<name>A0A258HGL1_9CAUL</name>
<evidence type="ECO:0000313" key="3">
    <source>
        <dbReference type="Proteomes" id="UP000216147"/>
    </source>
</evidence>
<feature type="transmembrane region" description="Helical" evidence="1">
    <location>
        <begin position="78"/>
        <end position="107"/>
    </location>
</feature>
<feature type="transmembrane region" description="Helical" evidence="1">
    <location>
        <begin position="6"/>
        <end position="28"/>
    </location>
</feature>
<evidence type="ECO:0000313" key="2">
    <source>
        <dbReference type="EMBL" id="OYX55744.1"/>
    </source>
</evidence>
<dbReference type="Pfam" id="PF11911">
    <property type="entry name" value="DUF3429"/>
    <property type="match status" value="1"/>
</dbReference>
<dbReference type="InterPro" id="IPR021836">
    <property type="entry name" value="DUF3429"/>
</dbReference>
<sequence>MDRARLTAWTLTLAGLIPFVGCAALVLLTPEGARVWIEPLTVYGAIILSFLGGARWGRTMAGPEPDWLQLVLSNLPAVAAWLTFLPTVPDGFQLLVMIFGLIAMLYWDLRTAPVWYRNLRLTATGGAALSLLVVMQSV</sequence>
<organism evidence="2 3">
    <name type="scientific">Brevundimonas subvibrioides</name>
    <dbReference type="NCBI Taxonomy" id="74313"/>
    <lineage>
        <taxon>Bacteria</taxon>
        <taxon>Pseudomonadati</taxon>
        <taxon>Pseudomonadota</taxon>
        <taxon>Alphaproteobacteria</taxon>
        <taxon>Caulobacterales</taxon>
        <taxon>Caulobacteraceae</taxon>
        <taxon>Brevundimonas</taxon>
    </lineage>
</organism>
<keyword evidence="1" id="KW-1133">Transmembrane helix</keyword>
<comment type="caution">
    <text evidence="2">The sequence shown here is derived from an EMBL/GenBank/DDBJ whole genome shotgun (WGS) entry which is preliminary data.</text>
</comment>
<feature type="transmembrane region" description="Helical" evidence="1">
    <location>
        <begin position="40"/>
        <end position="58"/>
    </location>
</feature>
<accession>A0A258HGL1</accession>
<evidence type="ECO:0008006" key="4">
    <source>
        <dbReference type="Google" id="ProtNLM"/>
    </source>
</evidence>
<dbReference type="Proteomes" id="UP000216147">
    <property type="component" value="Unassembled WGS sequence"/>
</dbReference>
<reference evidence="2 3" key="1">
    <citation type="submission" date="2017-03" db="EMBL/GenBank/DDBJ databases">
        <title>Lifting the veil on microbial sulfur biogeochemistry in mining wastewaters.</title>
        <authorList>
            <person name="Kantor R.S."/>
            <person name="Colenbrander Nelson T."/>
            <person name="Marshall S."/>
            <person name="Bennett D."/>
            <person name="Apte S."/>
            <person name="Camacho D."/>
            <person name="Thomas B.C."/>
            <person name="Warren L.A."/>
            <person name="Banfield J.F."/>
        </authorList>
    </citation>
    <scope>NUCLEOTIDE SEQUENCE [LARGE SCALE GENOMIC DNA]</scope>
    <source>
        <strain evidence="2">32-68-21</strain>
    </source>
</reference>